<dbReference type="GO" id="GO:0003677">
    <property type="term" value="F:DNA binding"/>
    <property type="evidence" value="ECO:0007669"/>
    <property type="project" value="UniProtKB-KW"/>
</dbReference>
<keyword evidence="7" id="KW-1185">Reference proteome</keyword>
<evidence type="ECO:0000256" key="3">
    <source>
        <dbReference type="ARBA" id="ARBA00023125"/>
    </source>
</evidence>
<accession>A0A917Z9V8</accession>
<comment type="similarity">
    <text evidence="1">Belongs to the LysR transcriptional regulatory family.</text>
</comment>
<reference evidence="6 7" key="1">
    <citation type="journal article" date="2014" name="Int. J. Syst. Evol. Microbiol.">
        <title>Complete genome sequence of Corynebacterium casei LMG S-19264T (=DSM 44701T), isolated from a smear-ripened cheese.</title>
        <authorList>
            <consortium name="US DOE Joint Genome Institute (JGI-PGF)"/>
            <person name="Walter F."/>
            <person name="Albersmeier A."/>
            <person name="Kalinowski J."/>
            <person name="Ruckert C."/>
        </authorList>
    </citation>
    <scope>NUCLEOTIDE SEQUENCE [LARGE SCALE GENOMIC DNA]</scope>
    <source>
        <strain evidence="6 7">CGMCC 1.7286</strain>
    </source>
</reference>
<proteinExistence type="inferred from homology"/>
<dbReference type="Proteomes" id="UP000599578">
    <property type="component" value="Unassembled WGS sequence"/>
</dbReference>
<dbReference type="InterPro" id="IPR005119">
    <property type="entry name" value="LysR_subst-bd"/>
</dbReference>
<feature type="domain" description="HTH lysR-type" evidence="5">
    <location>
        <begin position="6"/>
        <end position="63"/>
    </location>
</feature>
<dbReference type="AlphaFoldDB" id="A0A917Z9V8"/>
<dbReference type="SUPFAM" id="SSF46785">
    <property type="entry name" value="Winged helix' DNA-binding domain"/>
    <property type="match status" value="1"/>
</dbReference>
<dbReference type="Pfam" id="PF03466">
    <property type="entry name" value="LysR_substrate"/>
    <property type="match status" value="1"/>
</dbReference>
<dbReference type="SUPFAM" id="SSF53850">
    <property type="entry name" value="Periplasmic binding protein-like II"/>
    <property type="match status" value="1"/>
</dbReference>
<evidence type="ECO:0000313" key="7">
    <source>
        <dbReference type="Proteomes" id="UP000599578"/>
    </source>
</evidence>
<evidence type="ECO:0000256" key="1">
    <source>
        <dbReference type="ARBA" id="ARBA00009437"/>
    </source>
</evidence>
<evidence type="ECO:0000259" key="5">
    <source>
        <dbReference type="PROSITE" id="PS50931"/>
    </source>
</evidence>
<dbReference type="PROSITE" id="PS50931">
    <property type="entry name" value="HTH_LYSR"/>
    <property type="match status" value="1"/>
</dbReference>
<dbReference type="Gene3D" id="3.40.190.10">
    <property type="entry name" value="Periplasmic binding protein-like II"/>
    <property type="match status" value="2"/>
</dbReference>
<sequence length="296" mass="33358">MRLQKVDLNLFPVFEAIYAERNLTRAAERLCLSQPAVSNALGRLRDSLDDPLFVRTPRAMVPTPVAESMIGYVREALHLLDTSVQLGDRFEPGVAQRSFKLSMHDVNELVLLPRLLALLQKEAPGISLSSFPVGRQDLAKELASGQLDLAIDVPTLNHSDLRHCPLISIPYVCVVRRDHPAVGDSLSMEQYLALSHLHISNRREGMGHVDLALSRLGFQRNIQMRNRHHLVAPKLIEETDLALTVPLSLATNRNLKVLELPFAVEPVEWHLYWHRSADQDKAHGWLREVVLSLVKD</sequence>
<dbReference type="InterPro" id="IPR037402">
    <property type="entry name" value="YidZ_PBP2"/>
</dbReference>
<dbReference type="PRINTS" id="PR00039">
    <property type="entry name" value="HTHLYSR"/>
</dbReference>
<dbReference type="InterPro" id="IPR050389">
    <property type="entry name" value="LysR-type_TF"/>
</dbReference>
<dbReference type="Pfam" id="PF00126">
    <property type="entry name" value="HTH_1"/>
    <property type="match status" value="1"/>
</dbReference>
<protein>
    <submittedName>
        <fullName evidence="6">Transcriptional regulator</fullName>
    </submittedName>
</protein>
<dbReference type="PANTHER" id="PTHR30118:SF15">
    <property type="entry name" value="TRANSCRIPTIONAL REGULATORY PROTEIN"/>
    <property type="match status" value="1"/>
</dbReference>
<organism evidence="6 7">
    <name type="scientific">Marinobacterium nitratireducens</name>
    <dbReference type="NCBI Taxonomy" id="518897"/>
    <lineage>
        <taxon>Bacteria</taxon>
        <taxon>Pseudomonadati</taxon>
        <taxon>Pseudomonadota</taxon>
        <taxon>Gammaproteobacteria</taxon>
        <taxon>Oceanospirillales</taxon>
        <taxon>Oceanospirillaceae</taxon>
        <taxon>Marinobacterium</taxon>
    </lineage>
</organism>
<dbReference type="InterPro" id="IPR036390">
    <property type="entry name" value="WH_DNA-bd_sf"/>
</dbReference>
<dbReference type="GO" id="GO:0003700">
    <property type="term" value="F:DNA-binding transcription factor activity"/>
    <property type="evidence" value="ECO:0007669"/>
    <property type="project" value="InterPro"/>
</dbReference>
<evidence type="ECO:0000256" key="4">
    <source>
        <dbReference type="ARBA" id="ARBA00023163"/>
    </source>
</evidence>
<keyword evidence="4" id="KW-0804">Transcription</keyword>
<comment type="caution">
    <text evidence="6">The sequence shown here is derived from an EMBL/GenBank/DDBJ whole genome shotgun (WGS) entry which is preliminary data.</text>
</comment>
<dbReference type="CDD" id="cd08417">
    <property type="entry name" value="PBP2_Nitroaromatics_like"/>
    <property type="match status" value="1"/>
</dbReference>
<name>A0A917Z9V8_9GAMM</name>
<evidence type="ECO:0000313" key="6">
    <source>
        <dbReference type="EMBL" id="GGO79108.1"/>
    </source>
</evidence>
<dbReference type="InterPro" id="IPR000847">
    <property type="entry name" value="LysR_HTH_N"/>
</dbReference>
<dbReference type="RefSeq" id="WP_188859575.1">
    <property type="nucleotide sequence ID" value="NZ_BMLT01000003.1"/>
</dbReference>
<keyword evidence="2" id="KW-0805">Transcription regulation</keyword>
<evidence type="ECO:0000256" key="2">
    <source>
        <dbReference type="ARBA" id="ARBA00023015"/>
    </source>
</evidence>
<dbReference type="InterPro" id="IPR036388">
    <property type="entry name" value="WH-like_DNA-bd_sf"/>
</dbReference>
<gene>
    <name evidence="6" type="ORF">GCM10011348_12580</name>
</gene>
<dbReference type="EMBL" id="BMLT01000003">
    <property type="protein sequence ID" value="GGO79108.1"/>
    <property type="molecule type" value="Genomic_DNA"/>
</dbReference>
<dbReference type="Gene3D" id="1.10.10.10">
    <property type="entry name" value="Winged helix-like DNA-binding domain superfamily/Winged helix DNA-binding domain"/>
    <property type="match status" value="1"/>
</dbReference>
<dbReference type="PANTHER" id="PTHR30118">
    <property type="entry name" value="HTH-TYPE TRANSCRIPTIONAL REGULATOR LEUO-RELATED"/>
    <property type="match status" value="1"/>
</dbReference>
<keyword evidence="3" id="KW-0238">DNA-binding</keyword>